<feature type="compositionally biased region" description="Basic and acidic residues" evidence="6">
    <location>
        <begin position="82"/>
        <end position="97"/>
    </location>
</feature>
<gene>
    <name evidence="8" type="ORF">HYC85_019112</name>
</gene>
<dbReference type="CDD" id="cd00371">
    <property type="entry name" value="HMA"/>
    <property type="match status" value="1"/>
</dbReference>
<reference evidence="9" key="1">
    <citation type="journal article" date="2020" name="Nat. Commun.">
        <title>Genome assembly of wild tea tree DASZ reveals pedigree and selection history of tea varieties.</title>
        <authorList>
            <person name="Zhang W."/>
            <person name="Zhang Y."/>
            <person name="Qiu H."/>
            <person name="Guo Y."/>
            <person name="Wan H."/>
            <person name="Zhang X."/>
            <person name="Scossa F."/>
            <person name="Alseekh S."/>
            <person name="Zhang Q."/>
            <person name="Wang P."/>
            <person name="Xu L."/>
            <person name="Schmidt M.H."/>
            <person name="Jia X."/>
            <person name="Li D."/>
            <person name="Zhu A."/>
            <person name="Guo F."/>
            <person name="Chen W."/>
            <person name="Ni D."/>
            <person name="Usadel B."/>
            <person name="Fernie A.R."/>
            <person name="Wen W."/>
        </authorList>
    </citation>
    <scope>NUCLEOTIDE SEQUENCE [LARGE SCALE GENOMIC DNA]</scope>
    <source>
        <strain evidence="9">cv. G240</strain>
    </source>
</reference>
<dbReference type="PANTHER" id="PTHR45868">
    <property type="entry name" value="HEAVY METAL-ASSOCIATED ISOPRENYLATED PLANT PROTEIN 33-RELATED"/>
    <property type="match status" value="1"/>
</dbReference>
<feature type="region of interest" description="Disordered" evidence="6">
    <location>
        <begin position="82"/>
        <end position="156"/>
    </location>
</feature>
<dbReference type="FunFam" id="3.30.70.100:FF:000008">
    <property type="entry name" value="Copper transport protein ATOX1"/>
    <property type="match status" value="1"/>
</dbReference>
<evidence type="ECO:0000256" key="2">
    <source>
        <dbReference type="ARBA" id="ARBA00022481"/>
    </source>
</evidence>
<evidence type="ECO:0000259" key="7">
    <source>
        <dbReference type="PROSITE" id="PS50846"/>
    </source>
</evidence>
<evidence type="ECO:0000256" key="1">
    <source>
        <dbReference type="ARBA" id="ARBA00004170"/>
    </source>
</evidence>
<keyword evidence="2" id="KW-0488">Methylation</keyword>
<comment type="subcellular location">
    <subcellularLocation>
        <location evidence="1">Membrane</location>
        <topology evidence="1">Peripheral membrane protein</topology>
    </subcellularLocation>
</comment>
<evidence type="ECO:0000256" key="3">
    <source>
        <dbReference type="ARBA" id="ARBA00022723"/>
    </source>
</evidence>
<evidence type="ECO:0000256" key="5">
    <source>
        <dbReference type="ARBA" id="ARBA00024045"/>
    </source>
</evidence>
<keyword evidence="3" id="KW-0479">Metal-binding</keyword>
<name>A0A7J7GLB3_CAMSI</name>
<keyword evidence="4" id="KW-0449">Lipoprotein</keyword>
<organism evidence="8 9">
    <name type="scientific">Camellia sinensis</name>
    <name type="common">Tea plant</name>
    <name type="synonym">Thea sinensis</name>
    <dbReference type="NCBI Taxonomy" id="4442"/>
    <lineage>
        <taxon>Eukaryota</taxon>
        <taxon>Viridiplantae</taxon>
        <taxon>Streptophyta</taxon>
        <taxon>Embryophyta</taxon>
        <taxon>Tracheophyta</taxon>
        <taxon>Spermatophyta</taxon>
        <taxon>Magnoliopsida</taxon>
        <taxon>eudicotyledons</taxon>
        <taxon>Gunneridae</taxon>
        <taxon>Pentapetalae</taxon>
        <taxon>asterids</taxon>
        <taxon>Ericales</taxon>
        <taxon>Theaceae</taxon>
        <taxon>Camellia</taxon>
    </lineage>
</organism>
<protein>
    <recommendedName>
        <fullName evidence="7">HMA domain-containing protein</fullName>
    </recommendedName>
</protein>
<reference evidence="8 9" key="2">
    <citation type="submission" date="2020-07" db="EMBL/GenBank/DDBJ databases">
        <title>Genome assembly of wild tea tree DASZ reveals pedigree and selection history of tea varieties.</title>
        <authorList>
            <person name="Zhang W."/>
        </authorList>
    </citation>
    <scope>NUCLEOTIDE SEQUENCE [LARGE SCALE GENOMIC DNA]</scope>
    <source>
        <strain evidence="9">cv. G240</strain>
        <tissue evidence="8">Leaf</tissue>
    </source>
</reference>
<feature type="domain" description="HMA" evidence="7">
    <location>
        <begin position="16"/>
        <end position="79"/>
    </location>
</feature>
<dbReference type="SUPFAM" id="SSF55008">
    <property type="entry name" value="HMA, heavy metal-associated domain"/>
    <property type="match status" value="1"/>
</dbReference>
<dbReference type="InterPro" id="IPR036163">
    <property type="entry name" value="HMA_dom_sf"/>
</dbReference>
<dbReference type="InterPro" id="IPR006121">
    <property type="entry name" value="HMA_dom"/>
</dbReference>
<sequence>MATTSAEEPPSEPLTYETWVLKVPIHCEGCKRKVKKVLQSIDGVYTTTIDSQQQKVTVTGNVKAETLIKKLIKTGKHAEIWPEKVAGKEKNSGKSENGKGPNGSENSSVEKTENPTQNAKNSGGGDGGGPAGEKSPAKENNGAVESSGGGHGGKKKKKKGIKVIMVVAVHLYLVHWQALDLKIKMWVQLKLWIRLIWALHVSIQTHTRQHLYLIRPTWSVTMRPTLVKVVVPITTFHHHRTRMHTCNLRFTQCMLRRWILSRFSAMRTLVGVISCDPFCWNQTVVDVLIMMKMANASSSV</sequence>
<evidence type="ECO:0000313" key="9">
    <source>
        <dbReference type="Proteomes" id="UP000593564"/>
    </source>
</evidence>
<dbReference type="PROSITE" id="PS50846">
    <property type="entry name" value="HMA_2"/>
    <property type="match status" value="1"/>
</dbReference>
<evidence type="ECO:0000313" key="8">
    <source>
        <dbReference type="EMBL" id="KAF5941470.1"/>
    </source>
</evidence>
<keyword evidence="9" id="KW-1185">Reference proteome</keyword>
<comment type="similarity">
    <text evidence="5">Belongs to the HIPP family.</text>
</comment>
<comment type="caution">
    <text evidence="8">The sequence shown here is derived from an EMBL/GenBank/DDBJ whole genome shotgun (WGS) entry which is preliminary data.</text>
</comment>
<dbReference type="AlphaFoldDB" id="A0A7J7GLB3"/>
<dbReference type="PANTHER" id="PTHR45868:SF80">
    <property type="entry name" value="F15K9.8-RELATED"/>
    <property type="match status" value="1"/>
</dbReference>
<dbReference type="Proteomes" id="UP000593564">
    <property type="component" value="Unassembled WGS sequence"/>
</dbReference>
<dbReference type="EMBL" id="JACBKZ010000009">
    <property type="protein sequence ID" value="KAF5941470.1"/>
    <property type="molecule type" value="Genomic_DNA"/>
</dbReference>
<dbReference type="Gene3D" id="3.30.70.100">
    <property type="match status" value="1"/>
</dbReference>
<dbReference type="Pfam" id="PF00403">
    <property type="entry name" value="HMA"/>
    <property type="match status" value="1"/>
</dbReference>
<accession>A0A7J7GLB3</accession>
<dbReference type="GO" id="GO:0009626">
    <property type="term" value="P:plant-type hypersensitive response"/>
    <property type="evidence" value="ECO:0007669"/>
    <property type="project" value="UniProtKB-KW"/>
</dbReference>
<dbReference type="GO" id="GO:0016020">
    <property type="term" value="C:membrane"/>
    <property type="evidence" value="ECO:0007669"/>
    <property type="project" value="UniProtKB-SubCell"/>
</dbReference>
<dbReference type="GO" id="GO:0046872">
    <property type="term" value="F:metal ion binding"/>
    <property type="evidence" value="ECO:0007669"/>
    <property type="project" value="UniProtKB-KW"/>
</dbReference>
<evidence type="ECO:0000256" key="6">
    <source>
        <dbReference type="SAM" id="MobiDB-lite"/>
    </source>
</evidence>
<feature type="compositionally biased region" description="Gly residues" evidence="6">
    <location>
        <begin position="122"/>
        <end position="131"/>
    </location>
</feature>
<proteinExistence type="inferred from homology"/>
<keyword evidence="4" id="KW-0636">Prenylation</keyword>
<evidence type="ECO:0000256" key="4">
    <source>
        <dbReference type="ARBA" id="ARBA00023289"/>
    </source>
</evidence>